<dbReference type="STRING" id="34086.SAMN04488084_104218"/>
<dbReference type="SUPFAM" id="SSF54534">
    <property type="entry name" value="FKBP-like"/>
    <property type="match status" value="1"/>
</dbReference>
<reference evidence="2 3" key="1">
    <citation type="submission" date="2016-10" db="EMBL/GenBank/DDBJ databases">
        <authorList>
            <person name="de Groot N.N."/>
        </authorList>
    </citation>
    <scope>NUCLEOTIDE SEQUENCE [LARGE SCALE GENOMIC DNA]</scope>
    <source>
        <strain evidence="2 3">ATCC 51969</strain>
    </source>
</reference>
<evidence type="ECO:0000313" key="2">
    <source>
        <dbReference type="EMBL" id="SFF11768.1"/>
    </source>
</evidence>
<dbReference type="RefSeq" id="WP_051759977.1">
    <property type="nucleotide sequence ID" value="NZ_FONS01000005.1"/>
</dbReference>
<accession>A0A1I2G3N2</accession>
<dbReference type="GO" id="GO:0070063">
    <property type="term" value="F:RNA polymerase binding"/>
    <property type="evidence" value="ECO:0007669"/>
    <property type="project" value="InterPro"/>
</dbReference>
<dbReference type="GO" id="GO:0016301">
    <property type="term" value="F:kinase activity"/>
    <property type="evidence" value="ECO:0007669"/>
    <property type="project" value="UniProtKB-KW"/>
</dbReference>
<dbReference type="InterPro" id="IPR036953">
    <property type="entry name" value="GreA/GreB_C_sf"/>
</dbReference>
<dbReference type="InterPro" id="IPR023459">
    <property type="entry name" value="Tscrpt_elong_fac_GreA/B_fam"/>
</dbReference>
<dbReference type="Gene3D" id="3.10.50.30">
    <property type="entry name" value="Transcription elongation factor, GreA/GreB, C-terminal domain"/>
    <property type="match status" value="1"/>
</dbReference>
<organism evidence="2 3">
    <name type="scientific">Pedobacter antarcticus</name>
    <dbReference type="NCBI Taxonomy" id="34086"/>
    <lineage>
        <taxon>Bacteria</taxon>
        <taxon>Pseudomonadati</taxon>
        <taxon>Bacteroidota</taxon>
        <taxon>Sphingobacteriia</taxon>
        <taxon>Sphingobacteriales</taxon>
        <taxon>Sphingobacteriaceae</taxon>
        <taxon>Pedobacter</taxon>
    </lineage>
</organism>
<keyword evidence="2" id="KW-0808">Transferase</keyword>
<keyword evidence="2" id="KW-0418">Kinase</keyword>
<dbReference type="PANTHER" id="PTHR30437:SF5">
    <property type="entry name" value="REGULATOR OF NUCLEOSIDE DIPHOSPHATE KINASE"/>
    <property type="match status" value="1"/>
</dbReference>
<dbReference type="PANTHER" id="PTHR30437">
    <property type="entry name" value="TRANSCRIPTION ELONGATION FACTOR GREA"/>
    <property type="match status" value="1"/>
</dbReference>
<protein>
    <submittedName>
        <fullName evidence="2">Regulator of nucleoside diphosphate kinase</fullName>
    </submittedName>
</protein>
<evidence type="ECO:0000313" key="3">
    <source>
        <dbReference type="Proteomes" id="UP000183129"/>
    </source>
</evidence>
<proteinExistence type="predicted"/>
<dbReference type="GO" id="GO:0003677">
    <property type="term" value="F:DNA binding"/>
    <property type="evidence" value="ECO:0007669"/>
    <property type="project" value="InterPro"/>
</dbReference>
<dbReference type="AlphaFoldDB" id="A0A1I2G3N2"/>
<evidence type="ECO:0000259" key="1">
    <source>
        <dbReference type="Pfam" id="PF01272"/>
    </source>
</evidence>
<dbReference type="Pfam" id="PF01272">
    <property type="entry name" value="GreA_GreB"/>
    <property type="match status" value="1"/>
</dbReference>
<dbReference type="GO" id="GO:0006354">
    <property type="term" value="P:DNA-templated transcription elongation"/>
    <property type="evidence" value="ECO:0007669"/>
    <property type="project" value="TreeGrafter"/>
</dbReference>
<feature type="domain" description="Transcription elongation factor GreA/GreB C-terminal" evidence="1">
    <location>
        <begin position="56"/>
        <end position="130"/>
    </location>
</feature>
<gene>
    <name evidence="2" type="ORF">SAMN03003324_02469</name>
</gene>
<dbReference type="GO" id="GO:0032784">
    <property type="term" value="P:regulation of DNA-templated transcription elongation"/>
    <property type="evidence" value="ECO:0007669"/>
    <property type="project" value="InterPro"/>
</dbReference>
<dbReference type="Proteomes" id="UP000183129">
    <property type="component" value="Unassembled WGS sequence"/>
</dbReference>
<name>A0A1I2G3N2_9SPHI</name>
<dbReference type="InterPro" id="IPR001437">
    <property type="entry name" value="Tscrpt_elong_fac_GreA/B_C"/>
</dbReference>
<dbReference type="EMBL" id="FONS01000005">
    <property type="protein sequence ID" value="SFF11768.1"/>
    <property type="molecule type" value="Genomic_DNA"/>
</dbReference>
<sequence>MQTTAVKITETPIILSRGIFDLLKDHLRRRKLSKYNEDKLELELRSAEQVLRKAIPAGTVTVDTKVTVKEVSTGSIHVHHLVAPAKAKRKHNTISILSPIGVAMLGYQEGAEIQWEMPEGLKVYRIEKVEPFDQTA</sequence>